<reference evidence="2 3" key="1">
    <citation type="submission" date="2016-10" db="EMBL/GenBank/DDBJ databases">
        <authorList>
            <person name="de Groot N.N."/>
        </authorList>
    </citation>
    <scope>NUCLEOTIDE SEQUENCE [LARGE SCALE GENOMIC DNA]</scope>
    <source>
        <strain evidence="2 3">CGMCC 1.9109</strain>
    </source>
</reference>
<gene>
    <name evidence="2" type="ORF">SAMN04488071_1389</name>
</gene>
<evidence type="ECO:0000259" key="1">
    <source>
        <dbReference type="Pfam" id="PF02036"/>
    </source>
</evidence>
<dbReference type="PANTHER" id="PTHR10094">
    <property type="entry name" value="STEROL CARRIER PROTEIN 2 SCP-2 FAMILY PROTEIN"/>
    <property type="match status" value="1"/>
</dbReference>
<evidence type="ECO:0000313" key="2">
    <source>
        <dbReference type="EMBL" id="SDD82283.1"/>
    </source>
</evidence>
<proteinExistence type="predicted"/>
<dbReference type="EMBL" id="FNAK01000003">
    <property type="protein sequence ID" value="SDD82283.1"/>
    <property type="molecule type" value="Genomic_DNA"/>
</dbReference>
<dbReference type="STRING" id="637679.GCA_001550055_01070"/>
<feature type="domain" description="SCP2" evidence="1">
    <location>
        <begin position="19"/>
        <end position="98"/>
    </location>
</feature>
<sequence>MSLEKITEEIRGRVGSHSPLAAIIKFDFGDDGVVRIDGKASPSVVDNEDSEADCTVKVTMDNFVQIAEGDLNPQMAFMTGKLRVEGDMSLAMQLGSILG</sequence>
<dbReference type="GO" id="GO:0005829">
    <property type="term" value="C:cytosol"/>
    <property type="evidence" value="ECO:0007669"/>
    <property type="project" value="TreeGrafter"/>
</dbReference>
<dbReference type="SUPFAM" id="SSF55718">
    <property type="entry name" value="SCP-like"/>
    <property type="match status" value="1"/>
</dbReference>
<dbReference type="InterPro" id="IPR036527">
    <property type="entry name" value="SCP2_sterol-bd_dom_sf"/>
</dbReference>
<dbReference type="PANTHER" id="PTHR10094:SF25">
    <property type="entry name" value="SCP2 STEROL-BINDING DOMAIN-CONTAINING PROTEIN 1"/>
    <property type="match status" value="1"/>
</dbReference>
<dbReference type="OrthoDB" id="9809312at2"/>
<dbReference type="Proteomes" id="UP000183685">
    <property type="component" value="Unassembled WGS sequence"/>
</dbReference>
<name>A0A1G6XX76_9PROT</name>
<protein>
    <submittedName>
        <fullName evidence="2">Putative sterol carrier protein</fullName>
    </submittedName>
</protein>
<dbReference type="RefSeq" id="WP_068301897.1">
    <property type="nucleotide sequence ID" value="NZ_FNAK01000003.1"/>
</dbReference>
<evidence type="ECO:0000313" key="3">
    <source>
        <dbReference type="Proteomes" id="UP000183685"/>
    </source>
</evidence>
<dbReference type="Gene3D" id="3.30.1050.10">
    <property type="entry name" value="SCP2 sterol-binding domain"/>
    <property type="match status" value="1"/>
</dbReference>
<keyword evidence="3" id="KW-1185">Reference proteome</keyword>
<dbReference type="InterPro" id="IPR003033">
    <property type="entry name" value="SCP2_sterol-bd_dom"/>
</dbReference>
<dbReference type="Pfam" id="PF02036">
    <property type="entry name" value="SCP2"/>
    <property type="match status" value="1"/>
</dbReference>
<accession>A0A1G6XX76</accession>
<organism evidence="2 3">
    <name type="scientific">Kordiimonas lacus</name>
    <dbReference type="NCBI Taxonomy" id="637679"/>
    <lineage>
        <taxon>Bacteria</taxon>
        <taxon>Pseudomonadati</taxon>
        <taxon>Pseudomonadota</taxon>
        <taxon>Alphaproteobacteria</taxon>
        <taxon>Kordiimonadales</taxon>
        <taxon>Kordiimonadaceae</taxon>
        <taxon>Kordiimonas</taxon>
    </lineage>
</organism>
<dbReference type="AlphaFoldDB" id="A0A1G6XX76"/>